<name>Q2SES5_HAHCH</name>
<sequence>MRKLALISMFPIALFGCCTGESYIHSGLFPANVTIKNSTNNKVYINSFFASEDADAAFSVGSMTLSPGEESKIIQMTVTSYDAIMAKKFYIVGACGSAEKKLAPGENFRLEQSEKYWLATIIIDDCSYLNSNPSDQYEGK</sequence>
<gene>
    <name evidence="1" type="ordered locus">HCH_04139</name>
</gene>
<dbReference type="AlphaFoldDB" id="Q2SES5"/>
<proteinExistence type="predicted"/>
<evidence type="ECO:0000313" key="1">
    <source>
        <dbReference type="EMBL" id="ABC30849.1"/>
    </source>
</evidence>
<dbReference type="PROSITE" id="PS51257">
    <property type="entry name" value="PROKAR_LIPOPROTEIN"/>
    <property type="match status" value="1"/>
</dbReference>
<accession>Q2SES5</accession>
<reference evidence="1 2" key="1">
    <citation type="journal article" date="2005" name="Nucleic Acids Res.">
        <title>Genomic blueprint of Hahella chejuensis, a marine microbe producing an algicidal agent.</title>
        <authorList>
            <person name="Jeong H."/>
            <person name="Yim J.H."/>
            <person name="Lee C."/>
            <person name="Choi S.-H."/>
            <person name="Park Y.K."/>
            <person name="Yoon S.H."/>
            <person name="Hur C.-G."/>
            <person name="Kang H.-Y."/>
            <person name="Kim D."/>
            <person name="Lee H.H."/>
            <person name="Park K.H."/>
            <person name="Park S.-H."/>
            <person name="Park H.-S."/>
            <person name="Lee H.K."/>
            <person name="Oh T.K."/>
            <person name="Kim J.F."/>
        </authorList>
    </citation>
    <scope>NUCLEOTIDE SEQUENCE [LARGE SCALE GENOMIC DNA]</scope>
    <source>
        <strain evidence="1 2">KCTC 2396</strain>
    </source>
</reference>
<dbReference type="HOGENOM" id="CLU_1832359_0_0_6"/>
<protein>
    <recommendedName>
        <fullName evidence="3">Lipoprotein</fullName>
    </recommendedName>
</protein>
<evidence type="ECO:0008006" key="3">
    <source>
        <dbReference type="Google" id="ProtNLM"/>
    </source>
</evidence>
<keyword evidence="2" id="KW-1185">Reference proteome</keyword>
<evidence type="ECO:0000313" key="2">
    <source>
        <dbReference type="Proteomes" id="UP000000238"/>
    </source>
</evidence>
<organism evidence="1 2">
    <name type="scientific">Hahella chejuensis (strain KCTC 2396)</name>
    <dbReference type="NCBI Taxonomy" id="349521"/>
    <lineage>
        <taxon>Bacteria</taxon>
        <taxon>Pseudomonadati</taxon>
        <taxon>Pseudomonadota</taxon>
        <taxon>Gammaproteobacteria</taxon>
        <taxon>Oceanospirillales</taxon>
        <taxon>Hahellaceae</taxon>
        <taxon>Hahella</taxon>
    </lineage>
</organism>
<dbReference type="OrthoDB" id="6204663at2"/>
<dbReference type="Proteomes" id="UP000000238">
    <property type="component" value="Chromosome"/>
</dbReference>
<dbReference type="KEGG" id="hch:HCH_04139"/>
<dbReference type="EMBL" id="CP000155">
    <property type="protein sequence ID" value="ABC30849.1"/>
    <property type="molecule type" value="Genomic_DNA"/>
</dbReference>
<dbReference type="RefSeq" id="WP_011397916.1">
    <property type="nucleotide sequence ID" value="NC_007645.1"/>
</dbReference>